<dbReference type="AlphaFoldDB" id="A0A7S1XDW2"/>
<gene>
    <name evidence="1" type="ORF">CCAE0312_LOCUS3418</name>
</gene>
<dbReference type="EMBL" id="HBGH01006533">
    <property type="protein sequence ID" value="CAD9231362.1"/>
    <property type="molecule type" value="Transcribed_RNA"/>
</dbReference>
<name>A0A7S1XDW2_9RHOD</name>
<evidence type="ECO:0000313" key="1">
    <source>
        <dbReference type="EMBL" id="CAD9231362.1"/>
    </source>
</evidence>
<reference evidence="1" key="1">
    <citation type="submission" date="2021-01" db="EMBL/GenBank/DDBJ databases">
        <authorList>
            <person name="Corre E."/>
            <person name="Pelletier E."/>
            <person name="Niang G."/>
            <person name="Scheremetjew M."/>
            <person name="Finn R."/>
            <person name="Kale V."/>
            <person name="Holt S."/>
            <person name="Cochrane G."/>
            <person name="Meng A."/>
            <person name="Brown T."/>
            <person name="Cohen L."/>
        </authorList>
    </citation>
    <scope>NUCLEOTIDE SEQUENCE</scope>
    <source>
        <strain evidence="1">SAG 36.94</strain>
    </source>
</reference>
<accession>A0A7S1XDW2</accession>
<protein>
    <submittedName>
        <fullName evidence="1">Uncharacterized protein</fullName>
    </submittedName>
</protein>
<sequence length="152" mass="17351">MVCSSQMVMTPLSEKSPTFPPKIQLASFPKGARSASQWKPRFWPSGHVAHLRQTTQNQHEIHCAKNEDRLFEMLDFFSSSSFRKNHDFYMWAPQTLPPPWTILSRGGSVAGRMVETNAGFLEDMWLGRKLEGTNEKENKEEVGQTSCAIFRS</sequence>
<proteinExistence type="predicted"/>
<organism evidence="1">
    <name type="scientific">Compsopogon caeruleus</name>
    <dbReference type="NCBI Taxonomy" id="31354"/>
    <lineage>
        <taxon>Eukaryota</taxon>
        <taxon>Rhodophyta</taxon>
        <taxon>Compsopogonophyceae</taxon>
        <taxon>Compsopogonales</taxon>
        <taxon>Compsopogonaceae</taxon>
        <taxon>Compsopogon</taxon>
    </lineage>
</organism>